<dbReference type="EMBL" id="JAGFNK010000085">
    <property type="protein sequence ID" value="KAI9508598.1"/>
    <property type="molecule type" value="Genomic_DNA"/>
</dbReference>
<dbReference type="Proteomes" id="UP001207468">
    <property type="component" value="Unassembled WGS sequence"/>
</dbReference>
<protein>
    <submittedName>
        <fullName evidence="1">Uncharacterized protein</fullName>
    </submittedName>
</protein>
<evidence type="ECO:0000313" key="1">
    <source>
        <dbReference type="EMBL" id="KAI9508598.1"/>
    </source>
</evidence>
<evidence type="ECO:0000313" key="2">
    <source>
        <dbReference type="Proteomes" id="UP001207468"/>
    </source>
</evidence>
<name>A0ACC0UAF4_9AGAM</name>
<sequence length="397" mass="43799">MVKGSKSDKETTYEFRDIVLAKVRGYPPWPGMVVDPQNVSKEVLRERPQNKKSSFYCVRFFPKGDHAWLVSKDISRLKPHEIEAFINEPSKRSGELLDGYKVALDPAKWEEDQELKRANAEEEEANAEVDQLDGETDGLDADGDADADELPSKSKKRKRESETKPKVRTKASVKKDKDADSVKRKAAGKRNGARSKALVESEDDGAAEADGDDDDDAGPSKRAASPPAAKKPKKDDDPLASDPEAVRVRDWRHKLQKTFLNDKGTGPKPDEMPACNDLFAAIEQYDKMNIHYLSYSKIGKVMRHIHLQPSDKIPRDDQFHFRSRAKALVDKWHVILSANKEAGPGTNDTPAESSPTAPSKADKIEEDVPNGAAAVSTVEVLPAADGTTSVDVTMAEA</sequence>
<comment type="caution">
    <text evidence="1">The sequence shown here is derived from an EMBL/GenBank/DDBJ whole genome shotgun (WGS) entry which is preliminary data.</text>
</comment>
<keyword evidence="2" id="KW-1185">Reference proteome</keyword>
<organism evidence="1 2">
    <name type="scientific">Russula earlei</name>
    <dbReference type="NCBI Taxonomy" id="71964"/>
    <lineage>
        <taxon>Eukaryota</taxon>
        <taxon>Fungi</taxon>
        <taxon>Dikarya</taxon>
        <taxon>Basidiomycota</taxon>
        <taxon>Agaricomycotina</taxon>
        <taxon>Agaricomycetes</taxon>
        <taxon>Russulales</taxon>
        <taxon>Russulaceae</taxon>
        <taxon>Russula</taxon>
    </lineage>
</organism>
<gene>
    <name evidence="1" type="ORF">F5148DRAFT_979523</name>
</gene>
<reference evidence="1" key="1">
    <citation type="submission" date="2021-03" db="EMBL/GenBank/DDBJ databases">
        <title>Evolutionary priming and transition to the ectomycorrhizal habit in an iconic lineage of mushroom-forming fungi: is preadaptation a requirement?</title>
        <authorList>
            <consortium name="DOE Joint Genome Institute"/>
            <person name="Looney B.P."/>
            <person name="Miyauchi S."/>
            <person name="Morin E."/>
            <person name="Drula E."/>
            <person name="Courty P.E."/>
            <person name="Chicoki N."/>
            <person name="Fauchery L."/>
            <person name="Kohler A."/>
            <person name="Kuo A."/>
            <person name="LaButti K."/>
            <person name="Pangilinan J."/>
            <person name="Lipzen A."/>
            <person name="Riley R."/>
            <person name="Andreopoulos W."/>
            <person name="He G."/>
            <person name="Johnson J."/>
            <person name="Barry K.W."/>
            <person name="Grigoriev I.V."/>
            <person name="Nagy L."/>
            <person name="Hibbett D."/>
            <person name="Henrissat B."/>
            <person name="Matheny P.B."/>
            <person name="Labbe J."/>
            <person name="Martin A.F."/>
        </authorList>
    </citation>
    <scope>NUCLEOTIDE SEQUENCE</scope>
    <source>
        <strain evidence="1">BPL698</strain>
    </source>
</reference>
<proteinExistence type="predicted"/>
<accession>A0ACC0UAF4</accession>